<comment type="caution">
    <text evidence="3">The sequence shown here is derived from an EMBL/GenBank/DDBJ whole genome shotgun (WGS) entry which is preliminary data.</text>
</comment>
<keyword evidence="1" id="KW-0067">ATP-binding</keyword>
<proteinExistence type="predicted"/>
<sequence length="228" mass="25881">MNIGMNLLYAFENSGVPVINKAHTLFCGQNKYLNSEALHRNLIPHFPVLSGFSDKNIHHFSESLSYPLVHKQIVSAGGQSVIKVESEELLKDLARTFSQYNESYYVQPYTEKPDRDIRILCIDYQAVSGFYKYTPKGEWVTNVARGGKPVMLEHIDKELGLLAEKSAKSLGARIAGIDILEDSNGDYKVLEVNTCPNFYLKQFMPESSDITERKIAEMIYHEKRIKIG</sequence>
<dbReference type="Pfam" id="PF08443">
    <property type="entry name" value="RimK"/>
    <property type="match status" value="1"/>
</dbReference>
<dbReference type="Gene3D" id="3.30.1490.20">
    <property type="entry name" value="ATP-grasp fold, A domain"/>
    <property type="match status" value="1"/>
</dbReference>
<dbReference type="PROSITE" id="PS50975">
    <property type="entry name" value="ATP_GRASP"/>
    <property type="match status" value="1"/>
</dbReference>
<keyword evidence="1" id="KW-0547">Nucleotide-binding</keyword>
<dbReference type="EMBL" id="JAROAS010000076">
    <property type="protein sequence ID" value="MED4130652.1"/>
    <property type="molecule type" value="Genomic_DNA"/>
</dbReference>
<protein>
    <recommendedName>
        <fullName evidence="2">ATP-grasp domain-containing protein</fullName>
    </recommendedName>
</protein>
<reference evidence="3 4" key="1">
    <citation type="submission" date="2023-03" db="EMBL/GenBank/DDBJ databases">
        <title>Bacillus Genome Sequencing.</title>
        <authorList>
            <person name="Dunlap C."/>
        </authorList>
    </citation>
    <scope>NUCLEOTIDE SEQUENCE [LARGE SCALE GENOMIC DNA]</scope>
    <source>
        <strain evidence="3 4">B-4107</strain>
    </source>
</reference>
<name>A0ABU6NV15_9BACI</name>
<dbReference type="RefSeq" id="WP_328239198.1">
    <property type="nucleotide sequence ID" value="NZ_JAROAS010000076.1"/>
</dbReference>
<gene>
    <name evidence="3" type="ORF">P5F74_21295</name>
</gene>
<dbReference type="Proteomes" id="UP001341820">
    <property type="component" value="Unassembled WGS sequence"/>
</dbReference>
<dbReference type="InterPro" id="IPR013651">
    <property type="entry name" value="ATP-grasp_RimK-type"/>
</dbReference>
<evidence type="ECO:0000313" key="3">
    <source>
        <dbReference type="EMBL" id="MED4130652.1"/>
    </source>
</evidence>
<evidence type="ECO:0000313" key="4">
    <source>
        <dbReference type="Proteomes" id="UP001341820"/>
    </source>
</evidence>
<dbReference type="InterPro" id="IPR013815">
    <property type="entry name" value="ATP_grasp_subdomain_1"/>
</dbReference>
<dbReference type="SUPFAM" id="SSF56059">
    <property type="entry name" value="Glutathione synthetase ATP-binding domain-like"/>
    <property type="match status" value="1"/>
</dbReference>
<keyword evidence="4" id="KW-1185">Reference proteome</keyword>
<evidence type="ECO:0000256" key="1">
    <source>
        <dbReference type="PROSITE-ProRule" id="PRU00409"/>
    </source>
</evidence>
<organism evidence="3 4">
    <name type="scientific">Shouchella miscanthi</name>
    <dbReference type="NCBI Taxonomy" id="2598861"/>
    <lineage>
        <taxon>Bacteria</taxon>
        <taxon>Bacillati</taxon>
        <taxon>Bacillota</taxon>
        <taxon>Bacilli</taxon>
        <taxon>Bacillales</taxon>
        <taxon>Bacillaceae</taxon>
        <taxon>Shouchella</taxon>
    </lineage>
</organism>
<accession>A0ABU6NV15</accession>
<dbReference type="InterPro" id="IPR011761">
    <property type="entry name" value="ATP-grasp"/>
</dbReference>
<dbReference type="Gene3D" id="3.30.470.20">
    <property type="entry name" value="ATP-grasp fold, B domain"/>
    <property type="match status" value="1"/>
</dbReference>
<evidence type="ECO:0000259" key="2">
    <source>
        <dbReference type="PROSITE" id="PS50975"/>
    </source>
</evidence>
<dbReference type="PANTHER" id="PTHR21621:SF0">
    <property type="entry name" value="BETA-CITRYLGLUTAMATE SYNTHASE B-RELATED"/>
    <property type="match status" value="1"/>
</dbReference>
<dbReference type="PANTHER" id="PTHR21621">
    <property type="entry name" value="RIBOSOMAL PROTEIN S6 MODIFICATION PROTEIN"/>
    <property type="match status" value="1"/>
</dbReference>
<feature type="domain" description="ATP-grasp" evidence="2">
    <location>
        <begin position="35"/>
        <end position="224"/>
    </location>
</feature>